<keyword evidence="9" id="KW-1185">Reference proteome</keyword>
<dbReference type="GO" id="GO:0016020">
    <property type="term" value="C:membrane"/>
    <property type="evidence" value="ECO:0007669"/>
    <property type="project" value="UniProtKB-SubCell"/>
</dbReference>
<feature type="domain" description="HMA" evidence="7">
    <location>
        <begin position="129"/>
        <end position="194"/>
    </location>
</feature>
<dbReference type="Gene3D" id="3.30.70.100">
    <property type="match status" value="2"/>
</dbReference>
<dbReference type="PROSITE" id="PS50846">
    <property type="entry name" value="HMA_2"/>
    <property type="match status" value="1"/>
</dbReference>
<evidence type="ECO:0000313" key="8">
    <source>
        <dbReference type="EMBL" id="KAF7120348.1"/>
    </source>
</evidence>
<reference evidence="8" key="1">
    <citation type="submission" date="2019-11" db="EMBL/GenBank/DDBJ databases">
        <authorList>
            <person name="Liu Y."/>
            <person name="Hou J."/>
            <person name="Li T.-Q."/>
            <person name="Guan C.-H."/>
            <person name="Wu X."/>
            <person name="Wu H.-Z."/>
            <person name="Ling F."/>
            <person name="Zhang R."/>
            <person name="Shi X.-G."/>
            <person name="Ren J.-P."/>
            <person name="Chen E.-F."/>
            <person name="Sun J.-M."/>
        </authorList>
    </citation>
    <scope>NUCLEOTIDE SEQUENCE</scope>
    <source>
        <strain evidence="8">Adult_tree_wgs_1</strain>
        <tissue evidence="8">Leaves</tissue>
    </source>
</reference>
<evidence type="ECO:0000256" key="5">
    <source>
        <dbReference type="ARBA" id="ARBA00024045"/>
    </source>
</evidence>
<dbReference type="PANTHER" id="PTHR45868:SF93">
    <property type="entry name" value="OS12G0144600 PROTEIN"/>
    <property type="match status" value="1"/>
</dbReference>
<dbReference type="InterPro" id="IPR036163">
    <property type="entry name" value="HMA_dom_sf"/>
</dbReference>
<keyword evidence="4" id="KW-0449">Lipoprotein</keyword>
<keyword evidence="4" id="KW-0636">Prenylation</keyword>
<sequence length="286" mass="32805">MQKVGKCYHIFFSIAYPKSFVLDRLAKNCQCQCCNEKLEKVKKIDGVHSLSIDVKKGQMTISGTVDPQKVIGYLEKHNKQAKLVPERNNHNVQIIVLPQPVIVQEFNDQNLVAQVRELAKNVKGLEQLEITYTKNVKLTTNGKNKDEENLEKVKKIDGVHSLSIDPKTWKMTIWGTVDPQKVIKYLEKHNKQAKLVPEEIPPKRNNQYWELEQVEITYTKYTENVKVTINRKNKDEGDCCDGQDTGTSSGGRRPHGKDIIPRHWSRDGDYRLIRPLVPIVTGTLHV</sequence>
<comment type="caution">
    <text evidence="8">The sequence shown here is derived from an EMBL/GenBank/DDBJ whole genome shotgun (WGS) entry which is preliminary data.</text>
</comment>
<evidence type="ECO:0000256" key="1">
    <source>
        <dbReference type="ARBA" id="ARBA00004170"/>
    </source>
</evidence>
<dbReference type="OrthoDB" id="1110082at2759"/>
<evidence type="ECO:0000313" key="9">
    <source>
        <dbReference type="Proteomes" id="UP000626092"/>
    </source>
</evidence>
<dbReference type="GO" id="GO:0046872">
    <property type="term" value="F:metal ion binding"/>
    <property type="evidence" value="ECO:0007669"/>
    <property type="project" value="UniProtKB-KW"/>
</dbReference>
<comment type="similarity">
    <text evidence="5">Belongs to the HIPP family.</text>
</comment>
<organism evidence="8 9">
    <name type="scientific">Rhododendron simsii</name>
    <name type="common">Sims's rhododendron</name>
    <dbReference type="NCBI Taxonomy" id="118357"/>
    <lineage>
        <taxon>Eukaryota</taxon>
        <taxon>Viridiplantae</taxon>
        <taxon>Streptophyta</taxon>
        <taxon>Embryophyta</taxon>
        <taxon>Tracheophyta</taxon>
        <taxon>Spermatophyta</taxon>
        <taxon>Magnoliopsida</taxon>
        <taxon>eudicotyledons</taxon>
        <taxon>Gunneridae</taxon>
        <taxon>Pentapetalae</taxon>
        <taxon>asterids</taxon>
        <taxon>Ericales</taxon>
        <taxon>Ericaceae</taxon>
        <taxon>Ericoideae</taxon>
        <taxon>Rhodoreae</taxon>
        <taxon>Rhododendron</taxon>
    </lineage>
</organism>
<dbReference type="Proteomes" id="UP000626092">
    <property type="component" value="Unassembled WGS sequence"/>
</dbReference>
<comment type="subcellular location">
    <subcellularLocation>
        <location evidence="1">Membrane</location>
        <topology evidence="1">Peripheral membrane protein</topology>
    </subcellularLocation>
</comment>
<dbReference type="Pfam" id="PF00403">
    <property type="entry name" value="HMA"/>
    <property type="match status" value="1"/>
</dbReference>
<keyword evidence="2" id="KW-0488">Methylation</keyword>
<dbReference type="SUPFAM" id="SSF55008">
    <property type="entry name" value="HMA, heavy metal-associated domain"/>
    <property type="match status" value="2"/>
</dbReference>
<proteinExistence type="inferred from homology"/>
<accession>A0A834G5W0</accession>
<feature type="region of interest" description="Disordered" evidence="6">
    <location>
        <begin position="233"/>
        <end position="261"/>
    </location>
</feature>
<dbReference type="InterPro" id="IPR006121">
    <property type="entry name" value="HMA_dom"/>
</dbReference>
<protein>
    <recommendedName>
        <fullName evidence="7">HMA domain-containing protein</fullName>
    </recommendedName>
</protein>
<gene>
    <name evidence="8" type="ORF">RHSIM_Rhsim13G0023100</name>
</gene>
<dbReference type="GO" id="GO:0009626">
    <property type="term" value="P:plant-type hypersensitive response"/>
    <property type="evidence" value="ECO:0007669"/>
    <property type="project" value="UniProtKB-KW"/>
</dbReference>
<evidence type="ECO:0000256" key="2">
    <source>
        <dbReference type="ARBA" id="ARBA00022481"/>
    </source>
</evidence>
<keyword evidence="3" id="KW-0479">Metal-binding</keyword>
<dbReference type="PANTHER" id="PTHR45868">
    <property type="entry name" value="HEAVY METAL-ASSOCIATED ISOPRENYLATED PLANT PROTEIN 33-RELATED"/>
    <property type="match status" value="1"/>
</dbReference>
<name>A0A834G5W0_RHOSS</name>
<dbReference type="EMBL" id="WJXA01000013">
    <property type="protein sequence ID" value="KAF7120348.1"/>
    <property type="molecule type" value="Genomic_DNA"/>
</dbReference>
<dbReference type="AlphaFoldDB" id="A0A834G5W0"/>
<evidence type="ECO:0000256" key="6">
    <source>
        <dbReference type="SAM" id="MobiDB-lite"/>
    </source>
</evidence>
<evidence type="ECO:0000256" key="4">
    <source>
        <dbReference type="ARBA" id="ARBA00023289"/>
    </source>
</evidence>
<evidence type="ECO:0000256" key="3">
    <source>
        <dbReference type="ARBA" id="ARBA00022723"/>
    </source>
</evidence>
<evidence type="ECO:0000259" key="7">
    <source>
        <dbReference type="PROSITE" id="PS50846"/>
    </source>
</evidence>